<sequence>MTSHWVGGMTIMGHFRSKVARNCFCGRNLERLTADSILVAGVTNKRRVQVAQENVKIISRFLFPPLLKLTDMESILLTIDSPLLLHLSLNKLSNQLSLQH</sequence>
<evidence type="ECO:0000313" key="1">
    <source>
        <dbReference type="EMBL" id="GBP61787.1"/>
    </source>
</evidence>
<accession>A0A4C1XHU6</accession>
<name>A0A4C1XHU6_EUMVA</name>
<reference evidence="1 2" key="1">
    <citation type="journal article" date="2019" name="Commun. Biol.">
        <title>The bagworm genome reveals a unique fibroin gene that provides high tensile strength.</title>
        <authorList>
            <person name="Kono N."/>
            <person name="Nakamura H."/>
            <person name="Ohtoshi R."/>
            <person name="Tomita M."/>
            <person name="Numata K."/>
            <person name="Arakawa K."/>
        </authorList>
    </citation>
    <scope>NUCLEOTIDE SEQUENCE [LARGE SCALE GENOMIC DNA]</scope>
</reference>
<proteinExistence type="predicted"/>
<dbReference type="EMBL" id="BGZK01000823">
    <property type="protein sequence ID" value="GBP61787.1"/>
    <property type="molecule type" value="Genomic_DNA"/>
</dbReference>
<dbReference type="Proteomes" id="UP000299102">
    <property type="component" value="Unassembled WGS sequence"/>
</dbReference>
<protein>
    <submittedName>
        <fullName evidence="1">Uncharacterized protein</fullName>
    </submittedName>
</protein>
<keyword evidence="2" id="KW-1185">Reference proteome</keyword>
<gene>
    <name evidence="1" type="ORF">EVAR_88710_1</name>
</gene>
<organism evidence="1 2">
    <name type="scientific">Eumeta variegata</name>
    <name type="common">Bagworm moth</name>
    <name type="synonym">Eumeta japonica</name>
    <dbReference type="NCBI Taxonomy" id="151549"/>
    <lineage>
        <taxon>Eukaryota</taxon>
        <taxon>Metazoa</taxon>
        <taxon>Ecdysozoa</taxon>
        <taxon>Arthropoda</taxon>
        <taxon>Hexapoda</taxon>
        <taxon>Insecta</taxon>
        <taxon>Pterygota</taxon>
        <taxon>Neoptera</taxon>
        <taxon>Endopterygota</taxon>
        <taxon>Lepidoptera</taxon>
        <taxon>Glossata</taxon>
        <taxon>Ditrysia</taxon>
        <taxon>Tineoidea</taxon>
        <taxon>Psychidae</taxon>
        <taxon>Oiketicinae</taxon>
        <taxon>Eumeta</taxon>
    </lineage>
</organism>
<dbReference type="AlphaFoldDB" id="A0A4C1XHU6"/>
<comment type="caution">
    <text evidence="1">The sequence shown here is derived from an EMBL/GenBank/DDBJ whole genome shotgun (WGS) entry which is preliminary data.</text>
</comment>
<evidence type="ECO:0000313" key="2">
    <source>
        <dbReference type="Proteomes" id="UP000299102"/>
    </source>
</evidence>